<name>A0A9P6U1G8_9FUNG</name>
<dbReference type="InterPro" id="IPR024638">
    <property type="entry name" value="Ctk3_N"/>
</dbReference>
<dbReference type="EMBL" id="JAAAJA010000367">
    <property type="protein sequence ID" value="KAG0255089.1"/>
    <property type="molecule type" value="Genomic_DNA"/>
</dbReference>
<accession>A0A9P6U1G8</accession>
<dbReference type="GO" id="GO:0045943">
    <property type="term" value="P:positive regulation of transcription by RNA polymerase I"/>
    <property type="evidence" value="ECO:0007669"/>
    <property type="project" value="TreeGrafter"/>
</dbReference>
<evidence type="ECO:0000259" key="2">
    <source>
        <dbReference type="PROSITE" id="PS51391"/>
    </source>
</evidence>
<dbReference type="AlphaFoldDB" id="A0A9P6U1G8"/>
<dbReference type="InterPro" id="IPR008942">
    <property type="entry name" value="ENTH_VHS"/>
</dbReference>
<dbReference type="PANTHER" id="PTHR28291">
    <property type="entry name" value="CTD KINASE SUBUNIT GAMMA"/>
    <property type="match status" value="1"/>
</dbReference>
<dbReference type="OrthoDB" id="21266at2759"/>
<keyword evidence="4" id="KW-1185">Reference proteome</keyword>
<dbReference type="PROSITE" id="PS51391">
    <property type="entry name" value="CID"/>
    <property type="match status" value="1"/>
</dbReference>
<proteinExistence type="predicted"/>
<reference evidence="3" key="1">
    <citation type="journal article" date="2020" name="Fungal Divers.">
        <title>Resolving the Mortierellaceae phylogeny through synthesis of multi-gene phylogenetics and phylogenomics.</title>
        <authorList>
            <person name="Vandepol N."/>
            <person name="Liber J."/>
            <person name="Desiro A."/>
            <person name="Na H."/>
            <person name="Kennedy M."/>
            <person name="Barry K."/>
            <person name="Grigoriev I.V."/>
            <person name="Miller A.N."/>
            <person name="O'Donnell K."/>
            <person name="Stajich J.E."/>
            <person name="Bonito G."/>
        </authorList>
    </citation>
    <scope>NUCLEOTIDE SEQUENCE</scope>
    <source>
        <strain evidence="3">KOD948</strain>
    </source>
</reference>
<dbReference type="InterPro" id="IPR024637">
    <property type="entry name" value="Ctk3_C"/>
</dbReference>
<sequence length="289" mass="32208">MRMNIFYVLDSICHQSYKADFHGYMELIQRNLVKIIECVTPSGPKGNVNVAGTKKILETWRNRKLFPENVIEKVEKPLLSRELGANAPASSETGFSKDDILKRMDEDRERHKRIREEIWIRPADEDPEAEFLQNWDEVSDIDDVDYENMECENEKYLPGYPWILEFDRFLPSPAIFQSRQSAPSVTTSATTNSPSSTGEETAAAAKRLTSPDGTIALQLGATITLSDISRSHSGNFSNTYSSSSSSSAVRAISQWISTARAGSSTLTDLFSCIFPAITESSALSSSDQQ</sequence>
<feature type="region of interest" description="Disordered" evidence="1">
    <location>
        <begin position="180"/>
        <end position="209"/>
    </location>
</feature>
<evidence type="ECO:0000256" key="1">
    <source>
        <dbReference type="SAM" id="MobiDB-lite"/>
    </source>
</evidence>
<gene>
    <name evidence="3" type="ORF">BG011_005331</name>
</gene>
<organism evidence="3 4">
    <name type="scientific">Mortierella polycephala</name>
    <dbReference type="NCBI Taxonomy" id="41804"/>
    <lineage>
        <taxon>Eukaryota</taxon>
        <taxon>Fungi</taxon>
        <taxon>Fungi incertae sedis</taxon>
        <taxon>Mucoromycota</taxon>
        <taxon>Mortierellomycotina</taxon>
        <taxon>Mortierellomycetes</taxon>
        <taxon>Mortierellales</taxon>
        <taxon>Mortierellaceae</taxon>
        <taxon>Mortierella</taxon>
    </lineage>
</organism>
<dbReference type="InterPro" id="IPR006569">
    <property type="entry name" value="CID_dom"/>
</dbReference>
<dbReference type="GO" id="GO:0070692">
    <property type="term" value="C:CTDK-1 complex"/>
    <property type="evidence" value="ECO:0007669"/>
    <property type="project" value="InterPro"/>
</dbReference>
<dbReference type="PANTHER" id="PTHR28291:SF1">
    <property type="entry name" value="CTD KINASE SUBUNIT GAMMA"/>
    <property type="match status" value="1"/>
</dbReference>
<evidence type="ECO:0000313" key="4">
    <source>
        <dbReference type="Proteomes" id="UP000726737"/>
    </source>
</evidence>
<dbReference type="GO" id="GO:0032786">
    <property type="term" value="P:positive regulation of DNA-templated transcription, elongation"/>
    <property type="evidence" value="ECO:0007669"/>
    <property type="project" value="InterPro"/>
</dbReference>
<dbReference type="Pfam" id="PF12243">
    <property type="entry name" value="CTK3"/>
    <property type="match status" value="1"/>
</dbReference>
<feature type="domain" description="CID" evidence="2">
    <location>
        <begin position="1"/>
        <end position="82"/>
    </location>
</feature>
<dbReference type="InterPro" id="IPR042326">
    <property type="entry name" value="Ctk3"/>
</dbReference>
<dbReference type="Gene3D" id="1.25.40.90">
    <property type="match status" value="1"/>
</dbReference>
<evidence type="ECO:0000313" key="3">
    <source>
        <dbReference type="EMBL" id="KAG0255089.1"/>
    </source>
</evidence>
<comment type="caution">
    <text evidence="3">The sequence shown here is derived from an EMBL/GenBank/DDBJ whole genome shotgun (WGS) entry which is preliminary data.</text>
</comment>
<feature type="compositionally biased region" description="Low complexity" evidence="1">
    <location>
        <begin position="181"/>
        <end position="197"/>
    </location>
</feature>
<dbReference type="Proteomes" id="UP000726737">
    <property type="component" value="Unassembled WGS sequence"/>
</dbReference>
<dbReference type="Pfam" id="PF12350">
    <property type="entry name" value="CTK3_C"/>
    <property type="match status" value="1"/>
</dbReference>
<protein>
    <recommendedName>
        <fullName evidence="2">CID domain-containing protein</fullName>
    </recommendedName>
</protein>